<accession>A0A420I892</accession>
<dbReference type="EMBL" id="MCFK01000190">
    <property type="protein sequence ID" value="RKF65899.1"/>
    <property type="molecule type" value="Genomic_DNA"/>
</dbReference>
<name>A0A420I892_9PEZI</name>
<keyword evidence="2" id="KW-1185">Reference proteome</keyword>
<reference evidence="1 2" key="1">
    <citation type="journal article" date="2018" name="BMC Genomics">
        <title>Comparative genome analyses reveal sequence features reflecting distinct modes of host-adaptation between dicot and monocot powdery mildew.</title>
        <authorList>
            <person name="Wu Y."/>
            <person name="Ma X."/>
            <person name="Pan Z."/>
            <person name="Kale S.D."/>
            <person name="Song Y."/>
            <person name="King H."/>
            <person name="Zhang Q."/>
            <person name="Presley C."/>
            <person name="Deng X."/>
            <person name="Wei C.I."/>
            <person name="Xiao S."/>
        </authorList>
    </citation>
    <scope>NUCLEOTIDE SEQUENCE [LARGE SCALE GENOMIC DNA]</scope>
    <source>
        <strain evidence="1">UMSG2</strain>
    </source>
</reference>
<proteinExistence type="predicted"/>
<organism evidence="1 2">
    <name type="scientific">Erysiphe neolycopersici</name>
    <dbReference type="NCBI Taxonomy" id="212602"/>
    <lineage>
        <taxon>Eukaryota</taxon>
        <taxon>Fungi</taxon>
        <taxon>Dikarya</taxon>
        <taxon>Ascomycota</taxon>
        <taxon>Pezizomycotina</taxon>
        <taxon>Leotiomycetes</taxon>
        <taxon>Erysiphales</taxon>
        <taxon>Erysiphaceae</taxon>
        <taxon>Erysiphe</taxon>
    </lineage>
</organism>
<dbReference type="Proteomes" id="UP000286134">
    <property type="component" value="Unassembled WGS sequence"/>
</dbReference>
<evidence type="ECO:0000313" key="1">
    <source>
        <dbReference type="EMBL" id="RKF65899.1"/>
    </source>
</evidence>
<gene>
    <name evidence="1" type="ORF">OnM2_001040</name>
</gene>
<comment type="caution">
    <text evidence="1">The sequence shown here is derived from an EMBL/GenBank/DDBJ whole genome shotgun (WGS) entry which is preliminary data.</text>
</comment>
<sequence length="43" mass="5050">MNEMFSLRASNPLYKTLHEPSLTTHGVLRTRMLKKKSEMIFLV</sequence>
<protein>
    <submittedName>
        <fullName evidence="1">Uncharacterized protein</fullName>
    </submittedName>
</protein>
<dbReference type="AlphaFoldDB" id="A0A420I892"/>
<evidence type="ECO:0000313" key="2">
    <source>
        <dbReference type="Proteomes" id="UP000286134"/>
    </source>
</evidence>